<proteinExistence type="predicted"/>
<reference evidence="1" key="1">
    <citation type="submission" date="2022-03" db="EMBL/GenBank/DDBJ databases">
        <authorList>
            <person name="Martin C."/>
        </authorList>
    </citation>
    <scope>NUCLEOTIDE SEQUENCE</scope>
</reference>
<dbReference type="Proteomes" id="UP000749559">
    <property type="component" value="Unassembled WGS sequence"/>
</dbReference>
<protein>
    <submittedName>
        <fullName evidence="1">Uncharacterized protein</fullName>
    </submittedName>
</protein>
<evidence type="ECO:0000313" key="1">
    <source>
        <dbReference type="EMBL" id="CAH1802531.1"/>
    </source>
</evidence>
<organism evidence="1 2">
    <name type="scientific">Owenia fusiformis</name>
    <name type="common">Polychaete worm</name>
    <dbReference type="NCBI Taxonomy" id="6347"/>
    <lineage>
        <taxon>Eukaryota</taxon>
        <taxon>Metazoa</taxon>
        <taxon>Spiralia</taxon>
        <taxon>Lophotrochozoa</taxon>
        <taxon>Annelida</taxon>
        <taxon>Polychaeta</taxon>
        <taxon>Sedentaria</taxon>
        <taxon>Canalipalpata</taxon>
        <taxon>Sabellida</taxon>
        <taxon>Oweniida</taxon>
        <taxon>Oweniidae</taxon>
        <taxon>Owenia</taxon>
    </lineage>
</organism>
<dbReference type="EMBL" id="CAIIXF020000012">
    <property type="protein sequence ID" value="CAH1802531.1"/>
    <property type="molecule type" value="Genomic_DNA"/>
</dbReference>
<accession>A0A8J1XMA6</accession>
<keyword evidence="2" id="KW-1185">Reference proteome</keyword>
<evidence type="ECO:0000313" key="2">
    <source>
        <dbReference type="Proteomes" id="UP000749559"/>
    </source>
</evidence>
<dbReference type="AlphaFoldDB" id="A0A8J1XMA6"/>
<dbReference type="PANTHER" id="PTHR46113">
    <property type="entry name" value="SNAC DOMAIN-CONTAINING PROTEIN"/>
    <property type="match status" value="1"/>
</dbReference>
<dbReference type="OrthoDB" id="6629168at2759"/>
<name>A0A8J1XMA6_OWEFU</name>
<comment type="caution">
    <text evidence="1">The sequence shown here is derived from an EMBL/GenBank/DDBJ whole genome shotgun (WGS) entry which is preliminary data.</text>
</comment>
<gene>
    <name evidence="1" type="ORF">OFUS_LOCUS26200</name>
</gene>
<sequence>MARHLLGIQRPNVFNPGKPDFHTDILIQPNQELIDFLGPRSWLLFDLTNGDTTWLNLPINQWATHQGYITLAAIVHNLYVVNDAAERSVKDIQDYANAARDGTVRARMILVSSSHRAKIPVFLKNEMQNNL</sequence>
<dbReference type="PANTHER" id="PTHR46113:SF1">
    <property type="entry name" value="PEPTIDASE M17 LEUCYL AMINOPEPTIDASE N-TERMINAL DOMAIN-CONTAINING PROTEIN"/>
    <property type="match status" value="1"/>
</dbReference>